<proteinExistence type="inferred from homology"/>
<name>A0A7R9CQ43_TIMCR</name>
<dbReference type="Gene3D" id="1.25.40.10">
    <property type="entry name" value="Tetratricopeptide repeat domain"/>
    <property type="match status" value="1"/>
</dbReference>
<dbReference type="AlphaFoldDB" id="A0A7R9CQ43"/>
<evidence type="ECO:0000256" key="1">
    <source>
        <dbReference type="ARBA" id="ARBA00004173"/>
    </source>
</evidence>
<dbReference type="Pfam" id="PF13374">
    <property type="entry name" value="TPR_10"/>
    <property type="match status" value="1"/>
</dbReference>
<dbReference type="InterPro" id="IPR040395">
    <property type="entry name" value="TTC19"/>
</dbReference>
<dbReference type="GO" id="GO:0034551">
    <property type="term" value="P:mitochondrial respiratory chain complex III assembly"/>
    <property type="evidence" value="ECO:0007669"/>
    <property type="project" value="InterPro"/>
</dbReference>
<dbReference type="GO" id="GO:0005743">
    <property type="term" value="C:mitochondrial inner membrane"/>
    <property type="evidence" value="ECO:0007669"/>
    <property type="project" value="TreeGrafter"/>
</dbReference>
<dbReference type="SUPFAM" id="SSF48452">
    <property type="entry name" value="TPR-like"/>
    <property type="match status" value="1"/>
</dbReference>
<protein>
    <submittedName>
        <fullName evidence="7">Uncharacterized protein</fullName>
    </submittedName>
</protein>
<sequence length="271" mass="30058">MFWDVVVETDGNTRKAKEILLVAVKLASQSRMACVGVPCVYDMLATIAYSQGEIYRAEELLIEAIDLLVHSGLPEWDNQIVNFNLKLSKIYAAVGEDFLSELGYKNCVEPNSESGVVQVVDGVVEEDSAMLLISVHFWYGMFLQSRGRYNEARDHFEEAYAMSAHTKSILSSQLMVILYHLSEVTFAAGDMDSTLKHLLSAVVLGRGSNHPDLPLYYAKIGVVYLHKGAYDQAKAWCSMAKRVATFSRNIEAEGEANSCLQKLINLESDAG</sequence>
<evidence type="ECO:0000256" key="3">
    <source>
        <dbReference type="ARBA" id="ARBA00022737"/>
    </source>
</evidence>
<evidence type="ECO:0000256" key="6">
    <source>
        <dbReference type="ARBA" id="ARBA00023128"/>
    </source>
</evidence>
<dbReference type="InterPro" id="IPR011990">
    <property type="entry name" value="TPR-like_helical_dom_sf"/>
</dbReference>
<evidence type="ECO:0000256" key="4">
    <source>
        <dbReference type="ARBA" id="ARBA00022803"/>
    </source>
</evidence>
<dbReference type="PANTHER" id="PTHR13143">
    <property type="entry name" value="TETRATRICOPEPTIDE REPEAT PROTEIN 19"/>
    <property type="match status" value="1"/>
</dbReference>
<comment type="subcellular location">
    <subcellularLocation>
        <location evidence="1">Mitochondrion</location>
    </subcellularLocation>
</comment>
<evidence type="ECO:0000256" key="2">
    <source>
        <dbReference type="ARBA" id="ARBA00008219"/>
    </source>
</evidence>
<organism evidence="7">
    <name type="scientific">Timema cristinae</name>
    <name type="common">Walking stick</name>
    <dbReference type="NCBI Taxonomy" id="61476"/>
    <lineage>
        <taxon>Eukaryota</taxon>
        <taxon>Metazoa</taxon>
        <taxon>Ecdysozoa</taxon>
        <taxon>Arthropoda</taxon>
        <taxon>Hexapoda</taxon>
        <taxon>Insecta</taxon>
        <taxon>Pterygota</taxon>
        <taxon>Neoptera</taxon>
        <taxon>Polyneoptera</taxon>
        <taxon>Phasmatodea</taxon>
        <taxon>Timematodea</taxon>
        <taxon>Timematoidea</taxon>
        <taxon>Timematidae</taxon>
        <taxon>Timema</taxon>
    </lineage>
</organism>
<keyword evidence="5" id="KW-0809">Transit peptide</keyword>
<dbReference type="PANTHER" id="PTHR13143:SF6">
    <property type="entry name" value="TETRATRICOPEPTIDE REPEAT PROTEIN 19, MITOCHONDRIAL"/>
    <property type="match status" value="1"/>
</dbReference>
<keyword evidence="6" id="KW-0496">Mitochondrion</keyword>
<keyword evidence="3" id="KW-0677">Repeat</keyword>
<reference evidence="7" key="1">
    <citation type="submission" date="2020-11" db="EMBL/GenBank/DDBJ databases">
        <authorList>
            <person name="Tran Van P."/>
        </authorList>
    </citation>
    <scope>NUCLEOTIDE SEQUENCE</scope>
</reference>
<keyword evidence="4" id="KW-0802">TPR repeat</keyword>
<accession>A0A7R9CQ43</accession>
<evidence type="ECO:0000313" key="7">
    <source>
        <dbReference type="EMBL" id="CAD7399440.1"/>
    </source>
</evidence>
<evidence type="ECO:0000256" key="5">
    <source>
        <dbReference type="ARBA" id="ARBA00022946"/>
    </source>
</evidence>
<gene>
    <name evidence="7" type="ORF">TCEB3V08_LOCUS5020</name>
</gene>
<comment type="similarity">
    <text evidence="2">Belongs to the TTC19 family.</text>
</comment>
<dbReference type="EMBL" id="OC317860">
    <property type="protein sequence ID" value="CAD7399440.1"/>
    <property type="molecule type" value="Genomic_DNA"/>
</dbReference>